<comment type="caution">
    <text evidence="3">The sequence shown here is derived from an EMBL/GenBank/DDBJ whole genome shotgun (WGS) entry which is preliminary data.</text>
</comment>
<dbReference type="InterPro" id="IPR003615">
    <property type="entry name" value="HNH_nuc"/>
</dbReference>
<reference evidence="4" key="1">
    <citation type="journal article" date="2019" name="Int. J. Syst. Evol. Microbiol.">
        <title>The Global Catalogue of Microorganisms (GCM) 10K type strain sequencing project: providing services to taxonomists for standard genome sequencing and annotation.</title>
        <authorList>
            <consortium name="The Broad Institute Genomics Platform"/>
            <consortium name="The Broad Institute Genome Sequencing Center for Infectious Disease"/>
            <person name="Wu L."/>
            <person name="Ma J."/>
        </authorList>
    </citation>
    <scope>NUCLEOTIDE SEQUENCE [LARGE SCALE GENOMIC DNA]</scope>
    <source>
        <strain evidence="4">NBRC 106593</strain>
    </source>
</reference>
<keyword evidence="4" id="KW-1185">Reference proteome</keyword>
<protein>
    <submittedName>
        <fullName evidence="3">DUF222 domain-containing protein</fullName>
    </submittedName>
</protein>
<dbReference type="InterPro" id="IPR003870">
    <property type="entry name" value="DUF222"/>
</dbReference>
<dbReference type="SMART" id="SM00507">
    <property type="entry name" value="HNHc"/>
    <property type="match status" value="1"/>
</dbReference>
<dbReference type="CDD" id="cd00085">
    <property type="entry name" value="HNHc"/>
    <property type="match status" value="1"/>
</dbReference>
<organism evidence="3 4">
    <name type="scientific">Branchiibius cervicis</name>
    <dbReference type="NCBI Taxonomy" id="908252"/>
    <lineage>
        <taxon>Bacteria</taxon>
        <taxon>Bacillati</taxon>
        <taxon>Actinomycetota</taxon>
        <taxon>Actinomycetes</taxon>
        <taxon>Micrococcales</taxon>
        <taxon>Dermacoccaceae</taxon>
        <taxon>Branchiibius</taxon>
    </lineage>
</organism>
<accession>A0ABW2AWD5</accession>
<evidence type="ECO:0000313" key="3">
    <source>
        <dbReference type="EMBL" id="MFC6715145.1"/>
    </source>
</evidence>
<dbReference type="EMBL" id="JBHSWJ010000002">
    <property type="protein sequence ID" value="MFC6715145.1"/>
    <property type="molecule type" value="Genomic_DNA"/>
</dbReference>
<dbReference type="Pfam" id="PF02720">
    <property type="entry name" value="DUF222"/>
    <property type="match status" value="1"/>
</dbReference>
<gene>
    <name evidence="3" type="ORF">ACFQBT_15540</name>
</gene>
<dbReference type="RefSeq" id="WP_377824028.1">
    <property type="nucleotide sequence ID" value="NZ_JBHSWJ010000002.1"/>
</dbReference>
<sequence>MVLTAHQNDCAAAILDDIAVELMVAELHTLLDRFTAAGSWAGVSPDQARQASGRLASARARLDAVLMTAAARVRDAVTAAGGSPGQAGTLLANEFGGDRRETGVLLALHEQLSDRPATRGAFADGTLSKDQVAVIARGVSALPDSVRNADREAAERSLLDAAPELSLIDLRRRATRMREAFETAQEADAHEDAQLVDQEAAAWAKSSFWMKEVCPGQVRGGFLLPTAQGQMLKTALEAISAPRRFHLSDSSVVTSKSASSGHASPPTWAVDDTVRPPAADPKRSPGLTTPTDPASGDPRTALGRATAGEWARSGDQLDAELDEADRADAGGLPMDAAHREGRALAQLCEHLPLDALPGAGGVSAVMTVNLDYETLALGVRAATLSTGDRISAGEARRLACGAQLIPQVFDGASLPLDLGRAKRLFSTAQRRAAANKYGGCAFPGCEKPPEWCEGHHWRRPWATGGTTDLADLAPLCSSYHRRVHLEDIPIRFRDGHLEFSVQSRGRPAGERAWRRNRRYRVPPTEG</sequence>
<feature type="domain" description="HNH nuclease" evidence="2">
    <location>
        <begin position="428"/>
        <end position="481"/>
    </location>
</feature>
<proteinExistence type="predicted"/>
<evidence type="ECO:0000313" key="4">
    <source>
        <dbReference type="Proteomes" id="UP001596356"/>
    </source>
</evidence>
<dbReference type="Proteomes" id="UP001596356">
    <property type="component" value="Unassembled WGS sequence"/>
</dbReference>
<feature type="region of interest" description="Disordered" evidence="1">
    <location>
        <begin position="255"/>
        <end position="301"/>
    </location>
</feature>
<evidence type="ECO:0000256" key="1">
    <source>
        <dbReference type="SAM" id="MobiDB-lite"/>
    </source>
</evidence>
<name>A0ABW2AWD5_9MICO</name>
<evidence type="ECO:0000259" key="2">
    <source>
        <dbReference type="SMART" id="SM00507"/>
    </source>
</evidence>